<feature type="binding site" evidence="11">
    <location>
        <begin position="120"/>
        <end position="122"/>
    </location>
    <ligand>
        <name>thiamine diphosphate</name>
        <dbReference type="ChEBI" id="CHEBI:58937"/>
    </ligand>
</feature>
<evidence type="ECO:0000313" key="13">
    <source>
        <dbReference type="EMBL" id="APL96227.1"/>
    </source>
</evidence>
<evidence type="ECO:0000313" key="14">
    <source>
        <dbReference type="Proteomes" id="UP000004550"/>
    </source>
</evidence>
<evidence type="ECO:0000256" key="5">
    <source>
        <dbReference type="ARBA" id="ARBA00022723"/>
    </source>
</evidence>
<feature type="binding site" evidence="11">
    <location>
        <position position="79"/>
    </location>
    <ligand>
        <name>thiamine diphosphate</name>
        <dbReference type="ChEBI" id="CHEBI:58937"/>
    </ligand>
</feature>
<comment type="subunit">
    <text evidence="3 11">Homodimer.</text>
</comment>
<comment type="cofactor">
    <cofactor evidence="11">
        <name>Mg(2+)</name>
        <dbReference type="ChEBI" id="CHEBI:18420"/>
    </cofactor>
    <text evidence="11">Binds 1 Mg(2+) ion per subunit.</text>
</comment>
<feature type="binding site" evidence="11">
    <location>
        <position position="371"/>
    </location>
    <ligand>
        <name>thiamine diphosphate</name>
        <dbReference type="ChEBI" id="CHEBI:58937"/>
    </ligand>
</feature>
<dbReference type="EMBL" id="CP013070">
    <property type="protein sequence ID" value="APL96227.1"/>
    <property type="molecule type" value="Genomic_DNA"/>
</dbReference>
<dbReference type="PROSITE" id="PS00801">
    <property type="entry name" value="TRANSKETOLASE_1"/>
    <property type="match status" value="1"/>
</dbReference>
<dbReference type="InterPro" id="IPR029061">
    <property type="entry name" value="THDP-binding"/>
</dbReference>
<dbReference type="SUPFAM" id="SSF52922">
    <property type="entry name" value="TK C-terminal domain-like"/>
    <property type="match status" value="1"/>
</dbReference>
<evidence type="ECO:0000256" key="2">
    <source>
        <dbReference type="ARBA" id="ARBA00011081"/>
    </source>
</evidence>
<feature type="binding site" evidence="11">
    <location>
        <position position="151"/>
    </location>
    <ligand>
        <name>Mg(2+)</name>
        <dbReference type="ChEBI" id="CHEBI:18420"/>
    </ligand>
</feature>
<comment type="pathway">
    <text evidence="1 11">Metabolic intermediate biosynthesis; 1-deoxy-D-xylulose 5-phosphate biosynthesis; 1-deoxy-D-xylulose 5-phosphate from D-glyceraldehyde 3-phosphate and pyruvate: step 1/1.</text>
</comment>
<dbReference type="FunFam" id="3.40.50.920:FF:000002">
    <property type="entry name" value="1-deoxy-D-xylulose-5-phosphate synthase"/>
    <property type="match status" value="1"/>
</dbReference>
<dbReference type="InterPro" id="IPR005475">
    <property type="entry name" value="Transketolase-like_Pyr-bd"/>
</dbReference>
<dbReference type="GO" id="GO:0016114">
    <property type="term" value="P:terpenoid biosynthetic process"/>
    <property type="evidence" value="ECO:0007669"/>
    <property type="project" value="UniProtKB-UniRule"/>
</dbReference>
<dbReference type="NCBIfam" id="TIGR00204">
    <property type="entry name" value="dxs"/>
    <property type="match status" value="1"/>
</dbReference>
<dbReference type="Pfam" id="PF13292">
    <property type="entry name" value="DXP_synthase_N"/>
    <property type="match status" value="1"/>
</dbReference>
<dbReference type="Pfam" id="PF02779">
    <property type="entry name" value="Transket_pyr"/>
    <property type="match status" value="1"/>
</dbReference>
<feature type="domain" description="Transketolase-like pyrimidine-binding" evidence="12">
    <location>
        <begin position="320"/>
        <end position="485"/>
    </location>
</feature>
<evidence type="ECO:0000256" key="3">
    <source>
        <dbReference type="ARBA" id="ARBA00011738"/>
    </source>
</evidence>
<dbReference type="SMART" id="SM00861">
    <property type="entry name" value="Transket_pyr"/>
    <property type="match status" value="1"/>
</dbReference>
<sequence>MNDRPSTPLLDQVVWPADLRKLQPDRLRQLADELRQEVISAVGVTGGHLGSGLGVVELTTAIHYVFDTPNDKLVWDVGHQCYPHKILTGRRDRIRTLRQGGGLSGFTKRAESEYDPFGAAHSSTSISAALGFAVANRMQGKPGKGIAVIGDGSMSAGMAYEAMNNAREAGNRLIVILNDNDMSIAPPVGGLSAYLARLVSSREFLGLRDLAKRLARRLPRPLHNAARKTDEFARGMAMGGTLFEELGFYYVGPIDGHNLDQLIPVLENVRDAAEGPCLVHVVTQKGKGYAPAEAAADKYHGVQKFDVITGAQAKAPPGPPSYTGVFAKALIAEAERDPAICAITAAMPSGTGLDKFGAAFPDRTFDVGIAEQHAVTFAAGLAAQGMRPFCAIYSTFLQRAYDQVVHDVAIQNLPVRFAIDRAGLVGADGSTHAGSFDVTYLASLPNFVVMAAADEAELVHMVHTCAVHDDGPIAVRYPRGNGTGIALPATPERLEIGKGRIVREGRQVAILSLGTRLEEALKAAETLEAKGLSTTVADLRFAKPLDEALIRRLLTTHEVAVTIEEGSIGGLGAHVLTMASDQGLIDNGLKLRTMRLPDIFQDQDKPENQYADARLDAGAIVDTVLTALRHNSAGIGTEARA</sequence>
<reference evidence="13 14" key="1">
    <citation type="journal article" date="2012" name="J. Bacteriol.">
        <title>Genome sequence of Sphingobium indicum B90A, a hexachlorocyclohexane-degrading bacterium.</title>
        <authorList>
            <person name="Anand S."/>
            <person name="Sangwan N."/>
            <person name="Lata P."/>
            <person name="Kaur J."/>
            <person name="Dua A."/>
            <person name="Singh A.K."/>
            <person name="Verma M."/>
            <person name="Kaur J."/>
            <person name="Khurana J.P."/>
            <person name="Khurana P."/>
            <person name="Mathur S."/>
            <person name="Lal R."/>
        </authorList>
    </citation>
    <scope>NUCLEOTIDE SEQUENCE [LARGE SCALE GENOMIC DNA]</scope>
    <source>
        <strain evidence="14">DSM 16412 / CCM 7286 / MTCC 6364 / B90A</strain>
    </source>
</reference>
<keyword evidence="7 11" id="KW-0784">Thiamine biosynthesis</keyword>
<gene>
    <name evidence="11" type="primary">dxs</name>
    <name evidence="13" type="ORF">SIDU_03960</name>
</gene>
<dbReference type="GO" id="GO:0030976">
    <property type="term" value="F:thiamine pyrophosphate binding"/>
    <property type="evidence" value="ECO:0007669"/>
    <property type="project" value="UniProtKB-UniRule"/>
</dbReference>
<dbReference type="PANTHER" id="PTHR43322">
    <property type="entry name" value="1-D-DEOXYXYLULOSE 5-PHOSPHATE SYNTHASE-RELATED"/>
    <property type="match status" value="1"/>
</dbReference>
<dbReference type="RefSeq" id="WP_007685303.1">
    <property type="nucleotide sequence ID" value="NZ_CP013070.1"/>
</dbReference>
<evidence type="ECO:0000256" key="6">
    <source>
        <dbReference type="ARBA" id="ARBA00022842"/>
    </source>
</evidence>
<dbReference type="Pfam" id="PF02780">
    <property type="entry name" value="Transketolase_C"/>
    <property type="match status" value="1"/>
</dbReference>
<dbReference type="InterPro" id="IPR005477">
    <property type="entry name" value="Dxylulose-5-P_synthase"/>
</dbReference>
<dbReference type="KEGG" id="sinb:SIDU_03960"/>
<evidence type="ECO:0000256" key="9">
    <source>
        <dbReference type="ARBA" id="ARBA00023229"/>
    </source>
</evidence>
<evidence type="ECO:0000256" key="11">
    <source>
        <dbReference type="HAMAP-Rule" id="MF_00315"/>
    </source>
</evidence>
<feature type="binding site" evidence="11">
    <location>
        <position position="180"/>
    </location>
    <ligand>
        <name>Mg(2+)</name>
        <dbReference type="ChEBI" id="CHEBI:18420"/>
    </ligand>
</feature>
<dbReference type="UniPathway" id="UPA00064">
    <property type="reaction ID" value="UER00091"/>
</dbReference>
<dbReference type="EC" id="2.2.1.7" evidence="11"/>
<keyword evidence="9 11" id="KW-0414">Isoprene biosynthesis</keyword>
<evidence type="ECO:0000256" key="4">
    <source>
        <dbReference type="ARBA" id="ARBA00022679"/>
    </source>
</evidence>
<evidence type="ECO:0000256" key="10">
    <source>
        <dbReference type="ARBA" id="ARBA00055605"/>
    </source>
</evidence>
<comment type="cofactor">
    <cofactor evidence="11">
        <name>thiamine diphosphate</name>
        <dbReference type="ChEBI" id="CHEBI:58937"/>
    </cofactor>
    <text evidence="11">Binds 1 thiamine pyrophosphate per subunit.</text>
</comment>
<feature type="binding site" evidence="11">
    <location>
        <position position="180"/>
    </location>
    <ligand>
        <name>thiamine diphosphate</name>
        <dbReference type="ChEBI" id="CHEBI:58937"/>
    </ligand>
</feature>
<dbReference type="Gene3D" id="3.40.50.920">
    <property type="match status" value="1"/>
</dbReference>
<evidence type="ECO:0000259" key="12">
    <source>
        <dbReference type="SMART" id="SM00861"/>
    </source>
</evidence>
<dbReference type="NCBIfam" id="NF003933">
    <property type="entry name" value="PRK05444.2-2"/>
    <property type="match status" value="1"/>
</dbReference>
<dbReference type="Proteomes" id="UP000004550">
    <property type="component" value="Chromosome"/>
</dbReference>
<dbReference type="AlphaFoldDB" id="A0A1L5BTR6"/>
<keyword evidence="6 11" id="KW-0460">Magnesium</keyword>
<evidence type="ECO:0000256" key="1">
    <source>
        <dbReference type="ARBA" id="ARBA00004980"/>
    </source>
</evidence>
<keyword evidence="8 11" id="KW-0786">Thiamine pyrophosphate</keyword>
<dbReference type="SUPFAM" id="SSF52518">
    <property type="entry name" value="Thiamin diphosphate-binding fold (THDP-binding)"/>
    <property type="match status" value="2"/>
</dbReference>
<dbReference type="Gene3D" id="3.40.50.970">
    <property type="match status" value="2"/>
</dbReference>
<keyword evidence="5 11" id="KW-0479">Metal-binding</keyword>
<organism evidence="13 14">
    <name type="scientific">Sphingobium indicum (strain DSM 16412 / CCM 7286 / MTCC 6364 / B90A)</name>
    <dbReference type="NCBI Taxonomy" id="861109"/>
    <lineage>
        <taxon>Bacteria</taxon>
        <taxon>Pseudomonadati</taxon>
        <taxon>Pseudomonadota</taxon>
        <taxon>Alphaproteobacteria</taxon>
        <taxon>Sphingomonadales</taxon>
        <taxon>Sphingomonadaceae</taxon>
        <taxon>Sphingobium</taxon>
    </lineage>
</organism>
<dbReference type="PANTHER" id="PTHR43322:SF5">
    <property type="entry name" value="1-DEOXY-D-XYLULOSE-5-PHOSPHATE SYNTHASE, CHLOROPLASTIC"/>
    <property type="match status" value="1"/>
</dbReference>
<proteinExistence type="inferred from homology"/>
<accession>A0A1L5BTR6</accession>
<comment type="similarity">
    <text evidence="2 11">Belongs to the transketolase family. DXPS subfamily.</text>
</comment>
<dbReference type="CDD" id="cd02007">
    <property type="entry name" value="TPP_DXS"/>
    <property type="match status" value="1"/>
</dbReference>
<dbReference type="InterPro" id="IPR009014">
    <property type="entry name" value="Transketo_C/PFOR_II"/>
</dbReference>
<evidence type="ECO:0000256" key="7">
    <source>
        <dbReference type="ARBA" id="ARBA00022977"/>
    </source>
</evidence>
<dbReference type="InterPro" id="IPR033248">
    <property type="entry name" value="Transketolase_C"/>
</dbReference>
<dbReference type="GO" id="GO:0008661">
    <property type="term" value="F:1-deoxy-D-xylulose-5-phosphate synthase activity"/>
    <property type="evidence" value="ECO:0007669"/>
    <property type="project" value="UniProtKB-UniRule"/>
</dbReference>
<comment type="catalytic activity">
    <reaction evidence="11">
        <text>D-glyceraldehyde 3-phosphate + pyruvate + H(+) = 1-deoxy-D-xylulose 5-phosphate + CO2</text>
        <dbReference type="Rhea" id="RHEA:12605"/>
        <dbReference type="ChEBI" id="CHEBI:15361"/>
        <dbReference type="ChEBI" id="CHEBI:15378"/>
        <dbReference type="ChEBI" id="CHEBI:16526"/>
        <dbReference type="ChEBI" id="CHEBI:57792"/>
        <dbReference type="ChEBI" id="CHEBI:59776"/>
        <dbReference type="EC" id="2.2.1.7"/>
    </reaction>
</comment>
<feature type="binding site" evidence="11">
    <location>
        <begin position="152"/>
        <end position="153"/>
    </location>
    <ligand>
        <name>thiamine diphosphate</name>
        <dbReference type="ChEBI" id="CHEBI:58937"/>
    </ligand>
</feature>
<dbReference type="GO" id="GO:0009228">
    <property type="term" value="P:thiamine biosynthetic process"/>
    <property type="evidence" value="ECO:0007669"/>
    <property type="project" value="UniProtKB-UniRule"/>
</dbReference>
<name>A0A1L5BTR6_SPHIB</name>
<dbReference type="FunFam" id="3.40.50.970:FF:000005">
    <property type="entry name" value="1-deoxy-D-xylulose-5-phosphate synthase"/>
    <property type="match status" value="1"/>
</dbReference>
<feature type="binding site" evidence="11">
    <location>
        <position position="289"/>
    </location>
    <ligand>
        <name>thiamine diphosphate</name>
        <dbReference type="ChEBI" id="CHEBI:58937"/>
    </ligand>
</feature>
<dbReference type="GO" id="GO:0000287">
    <property type="term" value="F:magnesium ion binding"/>
    <property type="evidence" value="ECO:0007669"/>
    <property type="project" value="UniProtKB-UniRule"/>
</dbReference>
<evidence type="ECO:0000256" key="8">
    <source>
        <dbReference type="ARBA" id="ARBA00023052"/>
    </source>
</evidence>
<comment type="function">
    <text evidence="10 11">Catalyzes the acyloin condensation reaction between C atoms 2 and 3 of pyruvate and glyceraldehyde 3-phosphate to yield 1-deoxy-D-xylulose-5-phosphate (DXP).</text>
</comment>
<dbReference type="GO" id="GO:0019288">
    <property type="term" value="P:isopentenyl diphosphate biosynthetic process, methylerythritol 4-phosphate pathway"/>
    <property type="evidence" value="ECO:0007669"/>
    <property type="project" value="UniProtKB-ARBA"/>
</dbReference>
<dbReference type="CDD" id="cd07033">
    <property type="entry name" value="TPP_PYR_DXS_TK_like"/>
    <property type="match status" value="1"/>
</dbReference>
<dbReference type="HAMAP" id="MF_00315">
    <property type="entry name" value="DXP_synth"/>
    <property type="match status" value="1"/>
</dbReference>
<keyword evidence="4 11" id="KW-0808">Transferase</keyword>
<protein>
    <recommendedName>
        <fullName evidence="11">1-deoxy-D-xylulose-5-phosphate synthase</fullName>
        <ecNumber evidence="11">2.2.1.7</ecNumber>
    </recommendedName>
    <alternativeName>
        <fullName evidence="11">1-deoxyxylulose-5-phosphate synthase</fullName>
        <shortName evidence="11">DXP synthase</shortName>
        <shortName evidence="11">DXPS</shortName>
    </alternativeName>
</protein>
<dbReference type="InterPro" id="IPR049557">
    <property type="entry name" value="Transketolase_CS"/>
</dbReference>